<keyword evidence="9" id="KW-0862">Zinc</keyword>
<dbReference type="SUPFAM" id="SSF63737">
    <property type="entry name" value="Leukotriene A4 hydrolase N-terminal domain"/>
    <property type="match status" value="1"/>
</dbReference>
<dbReference type="InterPro" id="IPR014782">
    <property type="entry name" value="Peptidase_M1_dom"/>
</dbReference>
<protein>
    <recommendedName>
        <fullName evidence="5">Aminopeptidase N</fullName>
        <ecNumber evidence="4">3.4.11.2</ecNumber>
    </recommendedName>
    <alternativeName>
        <fullName evidence="11">Alanine aminopeptidase</fullName>
    </alternativeName>
    <alternativeName>
        <fullName evidence="12">Lysyl aminopeptidase</fullName>
    </alternativeName>
</protein>
<comment type="similarity">
    <text evidence="3">Belongs to the peptidase M1 family.</text>
</comment>
<evidence type="ECO:0000256" key="6">
    <source>
        <dbReference type="ARBA" id="ARBA00022670"/>
    </source>
</evidence>
<evidence type="ECO:0000256" key="9">
    <source>
        <dbReference type="ARBA" id="ARBA00022833"/>
    </source>
</evidence>
<feature type="domain" description="Peptidase M1 membrane alanine aminopeptidase" evidence="13">
    <location>
        <begin position="146"/>
        <end position="284"/>
    </location>
</feature>
<dbReference type="Gene3D" id="1.10.390.10">
    <property type="entry name" value="Neutral Protease Domain 2"/>
    <property type="match status" value="1"/>
</dbReference>
<evidence type="ECO:0000259" key="13">
    <source>
        <dbReference type="Pfam" id="PF01433"/>
    </source>
</evidence>
<evidence type="ECO:0000256" key="2">
    <source>
        <dbReference type="ARBA" id="ARBA00001947"/>
    </source>
</evidence>
<comment type="catalytic activity">
    <reaction evidence="1">
        <text>Release of an N-terminal amino acid, Xaa-|-Yaa- from a peptide, amide or arylamide. Xaa is preferably Ala, but may be most amino acids including Pro (slow action). When a terminal hydrophobic residue is followed by a prolyl residue, the two may be released as an intact Xaa-Pro dipeptide.</text>
        <dbReference type="EC" id="3.4.11.2"/>
    </reaction>
</comment>
<dbReference type="Proteomes" id="UP001500967">
    <property type="component" value="Unassembled WGS sequence"/>
</dbReference>
<keyword evidence="10" id="KW-0482">Metalloprotease</keyword>
<accession>A0ABN0UDK7</accession>
<dbReference type="PANTHER" id="PTHR11533:SF297">
    <property type="entry name" value="AMINOPEPTIDASE N"/>
    <property type="match status" value="1"/>
</dbReference>
<evidence type="ECO:0000256" key="7">
    <source>
        <dbReference type="ARBA" id="ARBA00022723"/>
    </source>
</evidence>
<evidence type="ECO:0000313" key="14">
    <source>
        <dbReference type="EMBL" id="GAA0247115.1"/>
    </source>
</evidence>
<dbReference type="Gene3D" id="2.60.40.1730">
    <property type="entry name" value="tricorn interacting facor f3 domain"/>
    <property type="match status" value="1"/>
</dbReference>
<evidence type="ECO:0000256" key="1">
    <source>
        <dbReference type="ARBA" id="ARBA00000098"/>
    </source>
</evidence>
<sequence length="294" mass="32023">MNDHPADKAAFRLAMTVPDGLAAISNGRPGPRRSSGGWTTWRWTEAAPMAPYLTLLTIGRYRVTTTAHRGAPMVIAIPESLPADGPSARSLARTGEIADFLATRFGPYPFDTYGGVVVDDDRFGYALETQSRPVYSSEFFRRGADTGLVAHELAHQWFGDSVSLRRWADIWLNEGFATYAEWLWAEHEGRGRPQSTFDALYSTFDWSAPPGDPGADGLFGDPVYQRGAMTVHALRTTIGDAAFRALLTTWTADHRGGTVTTADFVAAAEKAAGGRDLDAFFRAWLHGTTAPPHG</sequence>
<name>A0ABN0UDK7_9ACTN</name>
<keyword evidence="15" id="KW-1185">Reference proteome</keyword>
<reference evidence="14 15" key="1">
    <citation type="journal article" date="2019" name="Int. J. Syst. Evol. Microbiol.">
        <title>The Global Catalogue of Microorganisms (GCM) 10K type strain sequencing project: providing services to taxonomists for standard genome sequencing and annotation.</title>
        <authorList>
            <consortium name="The Broad Institute Genomics Platform"/>
            <consortium name="The Broad Institute Genome Sequencing Center for Infectious Disease"/>
            <person name="Wu L."/>
            <person name="Ma J."/>
        </authorList>
    </citation>
    <scope>NUCLEOTIDE SEQUENCE [LARGE SCALE GENOMIC DNA]</scope>
    <source>
        <strain evidence="14 15">JCM 10425</strain>
    </source>
</reference>
<dbReference type="CDD" id="cd09603">
    <property type="entry name" value="M1_APN_like"/>
    <property type="match status" value="1"/>
</dbReference>
<evidence type="ECO:0000256" key="11">
    <source>
        <dbReference type="ARBA" id="ARBA00029811"/>
    </source>
</evidence>
<organism evidence="14 15">
    <name type="scientific">Cryptosporangium japonicum</name>
    <dbReference type="NCBI Taxonomy" id="80872"/>
    <lineage>
        <taxon>Bacteria</taxon>
        <taxon>Bacillati</taxon>
        <taxon>Actinomycetota</taxon>
        <taxon>Actinomycetes</taxon>
        <taxon>Cryptosporangiales</taxon>
        <taxon>Cryptosporangiaceae</taxon>
        <taxon>Cryptosporangium</taxon>
    </lineage>
</organism>
<evidence type="ECO:0000256" key="5">
    <source>
        <dbReference type="ARBA" id="ARBA00015611"/>
    </source>
</evidence>
<dbReference type="EMBL" id="BAAAGX010000014">
    <property type="protein sequence ID" value="GAA0247115.1"/>
    <property type="molecule type" value="Genomic_DNA"/>
</dbReference>
<dbReference type="EC" id="3.4.11.2" evidence="4"/>
<evidence type="ECO:0000256" key="3">
    <source>
        <dbReference type="ARBA" id="ARBA00010136"/>
    </source>
</evidence>
<dbReference type="PANTHER" id="PTHR11533">
    <property type="entry name" value="PROTEASE M1 ZINC METALLOPROTEASE"/>
    <property type="match status" value="1"/>
</dbReference>
<dbReference type="PRINTS" id="PR00756">
    <property type="entry name" value="ALADIPTASE"/>
</dbReference>
<evidence type="ECO:0000256" key="10">
    <source>
        <dbReference type="ARBA" id="ARBA00023049"/>
    </source>
</evidence>
<comment type="cofactor">
    <cofactor evidence="2">
        <name>Zn(2+)</name>
        <dbReference type="ChEBI" id="CHEBI:29105"/>
    </cofactor>
</comment>
<keyword evidence="8" id="KW-0378">Hydrolase</keyword>
<gene>
    <name evidence="14" type="ORF">GCM10009539_35540</name>
</gene>
<dbReference type="InterPro" id="IPR042097">
    <property type="entry name" value="Aminopeptidase_N-like_N_sf"/>
</dbReference>
<dbReference type="SUPFAM" id="SSF55486">
    <property type="entry name" value="Metalloproteases ('zincins'), catalytic domain"/>
    <property type="match status" value="1"/>
</dbReference>
<evidence type="ECO:0000256" key="4">
    <source>
        <dbReference type="ARBA" id="ARBA00012564"/>
    </source>
</evidence>
<evidence type="ECO:0000313" key="15">
    <source>
        <dbReference type="Proteomes" id="UP001500967"/>
    </source>
</evidence>
<proteinExistence type="inferred from homology"/>
<comment type="caution">
    <text evidence="14">The sequence shown here is derived from an EMBL/GenBank/DDBJ whole genome shotgun (WGS) entry which is preliminary data.</text>
</comment>
<dbReference type="InterPro" id="IPR050344">
    <property type="entry name" value="Peptidase_M1_aminopeptidases"/>
</dbReference>
<dbReference type="InterPro" id="IPR001930">
    <property type="entry name" value="Peptidase_M1"/>
</dbReference>
<evidence type="ECO:0000256" key="12">
    <source>
        <dbReference type="ARBA" id="ARBA00031533"/>
    </source>
</evidence>
<dbReference type="Pfam" id="PF01433">
    <property type="entry name" value="Peptidase_M1"/>
    <property type="match status" value="1"/>
</dbReference>
<evidence type="ECO:0000256" key="8">
    <source>
        <dbReference type="ARBA" id="ARBA00022801"/>
    </source>
</evidence>
<keyword evidence="6" id="KW-0645">Protease</keyword>
<dbReference type="InterPro" id="IPR027268">
    <property type="entry name" value="Peptidase_M4/M1_CTD_sf"/>
</dbReference>
<keyword evidence="7" id="KW-0479">Metal-binding</keyword>